<dbReference type="Proteomes" id="UP001049518">
    <property type="component" value="Chromosome"/>
</dbReference>
<dbReference type="EMBL" id="CP059572">
    <property type="protein sequence ID" value="QXJ23836.1"/>
    <property type="molecule type" value="Genomic_DNA"/>
</dbReference>
<evidence type="ECO:0000313" key="2">
    <source>
        <dbReference type="Proteomes" id="UP001049518"/>
    </source>
</evidence>
<dbReference type="Gene3D" id="2.40.30.100">
    <property type="entry name" value="AF2212/PG0164-like"/>
    <property type="match status" value="1"/>
</dbReference>
<gene>
    <name evidence="1" type="ORF">AGRA3207_005049</name>
</gene>
<dbReference type="Pfam" id="PF08922">
    <property type="entry name" value="DUF1905"/>
    <property type="match status" value="1"/>
</dbReference>
<dbReference type="SUPFAM" id="SSF141694">
    <property type="entry name" value="AF2212/PG0164-like"/>
    <property type="match status" value="1"/>
</dbReference>
<dbReference type="Pfam" id="PF13376">
    <property type="entry name" value="OmdA"/>
    <property type="match status" value="1"/>
</dbReference>
<name>A0ABX8QYF5_9ACTN</name>
<organism evidence="1 2">
    <name type="scientific">Actinomadura graeca</name>
    <dbReference type="NCBI Taxonomy" id="2750812"/>
    <lineage>
        <taxon>Bacteria</taxon>
        <taxon>Bacillati</taxon>
        <taxon>Actinomycetota</taxon>
        <taxon>Actinomycetes</taxon>
        <taxon>Streptosporangiales</taxon>
        <taxon>Thermomonosporaceae</taxon>
        <taxon>Actinomadura</taxon>
    </lineage>
</organism>
<keyword evidence="2" id="KW-1185">Reference proteome</keyword>
<proteinExistence type="predicted"/>
<dbReference type="InterPro" id="IPR015018">
    <property type="entry name" value="DUF1905"/>
</dbReference>
<accession>A0ABX8QYF5</accession>
<dbReference type="InterPro" id="IPR037079">
    <property type="entry name" value="AF2212/PG0164-like_sf"/>
</dbReference>
<sequence>MDDQGGCAVKKFRTTVELGGRTATGFEVPAEVVQQLGAGKKPKVKVTIGGHSYRSTVAVYGDRYMLPLAAENRKRAGVEAGEDIEVVLELDTEPRVVEIPEDFAQALASEPAAQQTWNDLSYSNRRYHVLQIDGAKTEQTRQRRIAKSIEALGQGKPR</sequence>
<reference evidence="1" key="1">
    <citation type="submission" date="2020-07" db="EMBL/GenBank/DDBJ databases">
        <authorList>
            <person name="Tarantini F.S."/>
            <person name="Hong K.W."/>
            <person name="Chan K.G."/>
        </authorList>
    </citation>
    <scope>NUCLEOTIDE SEQUENCE</scope>
    <source>
        <strain evidence="1">32-07</strain>
    </source>
</reference>
<protein>
    <submittedName>
        <fullName evidence="1">DUF1905 domain-containing protein</fullName>
    </submittedName>
</protein>
<evidence type="ECO:0000313" key="1">
    <source>
        <dbReference type="EMBL" id="QXJ23836.1"/>
    </source>
</evidence>